<reference evidence="1 2" key="1">
    <citation type="submission" date="2015-02" db="EMBL/GenBank/DDBJ databases">
        <title>Nostoc linckia genome annotation.</title>
        <authorList>
            <person name="Zhou Z."/>
        </authorList>
    </citation>
    <scope>NUCLEOTIDE SEQUENCE [LARGE SCALE GENOMIC DNA]</scope>
    <source>
        <strain evidence="2">z7</strain>
    </source>
</reference>
<accession>A0ABX4KIS2</accession>
<evidence type="ECO:0000313" key="2">
    <source>
        <dbReference type="Proteomes" id="UP000222523"/>
    </source>
</evidence>
<gene>
    <name evidence="1" type="ORF">VF04_33955</name>
</gene>
<name>A0ABX4KIS2_NOSLI</name>
<sequence>MTGYELMMILESKSPSDRLEILTYLQANYPDPHSELMSVYGFLNVDRAGFGEALANSANPQATIYVQSTADTTYSVPKYAKVILVDTSSNSNTSTLPTDEIMVGKMFYVVKTHANNTITVNVDNSGTINGQSNYVLLSEHETAKFLYIGDDKFVIL</sequence>
<dbReference type="RefSeq" id="WP_099072213.1">
    <property type="nucleotide sequence ID" value="NZ_LAHC01000146.1"/>
</dbReference>
<dbReference type="EMBL" id="LAHC01000146">
    <property type="protein sequence ID" value="PHJ88146.1"/>
    <property type="molecule type" value="Genomic_DNA"/>
</dbReference>
<proteinExistence type="predicted"/>
<keyword evidence="2" id="KW-1185">Reference proteome</keyword>
<organism evidence="1 2">
    <name type="scientific">Nostoc linckia z7</name>
    <dbReference type="NCBI Taxonomy" id="1628745"/>
    <lineage>
        <taxon>Bacteria</taxon>
        <taxon>Bacillati</taxon>
        <taxon>Cyanobacteriota</taxon>
        <taxon>Cyanophyceae</taxon>
        <taxon>Nostocales</taxon>
        <taxon>Nostocaceae</taxon>
        <taxon>Nostoc</taxon>
    </lineage>
</organism>
<protein>
    <submittedName>
        <fullName evidence="1">Uncharacterized protein</fullName>
    </submittedName>
</protein>
<dbReference type="Proteomes" id="UP000222523">
    <property type="component" value="Unassembled WGS sequence"/>
</dbReference>
<comment type="caution">
    <text evidence="1">The sequence shown here is derived from an EMBL/GenBank/DDBJ whole genome shotgun (WGS) entry which is preliminary data.</text>
</comment>
<evidence type="ECO:0000313" key="1">
    <source>
        <dbReference type="EMBL" id="PHJ88146.1"/>
    </source>
</evidence>